<dbReference type="EMBL" id="CP092624">
    <property type="protein sequence ID" value="UMM37468.1"/>
    <property type="molecule type" value="Genomic_DNA"/>
</dbReference>
<dbReference type="PANTHER" id="PTHR46587">
    <property type="entry name" value="NUCLEAR HORMONE RECEPTOR FAMILY"/>
    <property type="match status" value="1"/>
</dbReference>
<dbReference type="InterPro" id="IPR035500">
    <property type="entry name" value="NHR-like_dom_sf"/>
</dbReference>
<dbReference type="AlphaFoldDB" id="A0AAE9F313"/>
<name>A0AAE9F313_CAEBR</name>
<dbReference type="InterPro" id="IPR000536">
    <property type="entry name" value="Nucl_hrmn_rcpt_lig-bd"/>
</dbReference>
<dbReference type="Gene3D" id="1.10.565.10">
    <property type="entry name" value="Retinoid X Receptor"/>
    <property type="match status" value="1"/>
</dbReference>
<evidence type="ECO:0000256" key="1">
    <source>
        <dbReference type="ARBA" id="ARBA00023015"/>
    </source>
</evidence>
<organism evidence="6 7">
    <name type="scientific">Caenorhabditis briggsae</name>
    <dbReference type="NCBI Taxonomy" id="6238"/>
    <lineage>
        <taxon>Eukaryota</taxon>
        <taxon>Metazoa</taxon>
        <taxon>Ecdysozoa</taxon>
        <taxon>Nematoda</taxon>
        <taxon>Chromadorea</taxon>
        <taxon>Rhabditida</taxon>
        <taxon>Rhabditina</taxon>
        <taxon>Rhabditomorpha</taxon>
        <taxon>Rhabditoidea</taxon>
        <taxon>Rhabditidae</taxon>
        <taxon>Peloderinae</taxon>
        <taxon>Caenorhabditis</taxon>
    </lineage>
</organism>
<gene>
    <name evidence="6" type="ORF">L5515_009217</name>
</gene>
<keyword evidence="1" id="KW-0805">Transcription regulation</keyword>
<accession>A0AAE9F313</accession>
<dbReference type="PROSITE" id="PS51843">
    <property type="entry name" value="NR_LBD"/>
    <property type="match status" value="1"/>
</dbReference>
<evidence type="ECO:0000256" key="2">
    <source>
        <dbReference type="ARBA" id="ARBA00023163"/>
    </source>
</evidence>
<evidence type="ECO:0000256" key="3">
    <source>
        <dbReference type="ARBA" id="ARBA00023170"/>
    </source>
</evidence>
<evidence type="ECO:0000313" key="7">
    <source>
        <dbReference type="Proteomes" id="UP000829354"/>
    </source>
</evidence>
<evidence type="ECO:0000256" key="4">
    <source>
        <dbReference type="SAM" id="MobiDB-lite"/>
    </source>
</evidence>
<keyword evidence="3" id="KW-0675">Receptor</keyword>
<dbReference type="Proteomes" id="UP000829354">
    <property type="component" value="Chromosome V"/>
</dbReference>
<dbReference type="Pfam" id="PF00104">
    <property type="entry name" value="Hormone_recep"/>
    <property type="match status" value="1"/>
</dbReference>
<dbReference type="SUPFAM" id="SSF48508">
    <property type="entry name" value="Nuclear receptor ligand-binding domain"/>
    <property type="match status" value="1"/>
</dbReference>
<feature type="domain" description="NR LBD" evidence="5">
    <location>
        <begin position="134"/>
        <end position="368"/>
    </location>
</feature>
<sequence>MCFYGQEMTLFEEDSVIVLSESSASSTTSIPTSDDCCQICGDHFNNKRYGAPACLGCTHTDVLVDPVGLKNAFKSDYEKVQFKKGTSLDPEEKLLENRQQVPKLYILAFPDSQPSAFLGSFVQFQREQHAQHLPFFAAHDADVAFHRDSQNIVKYRRRARAQDVNIMMKLALKQANEWADRLKPFKKLSIEIKKSVLSEYFLAFLLIDSAYKTAKEADLGIWLLPNGSFMHNDYFFGLPQTTIDVEGIKVKTQLHHNFVTNILGTVVWPFRKLQLDETECAALKTILILKPSCSKRAVYSGQEGVLAGVYTNCMEEPTDGFQRLACLPKAKNQKFSADSYRSGAQNSVTTKPFTVSTGHTTSERNSTDRKTKRKKNNQEQLLDWTVV</sequence>
<reference evidence="6 7" key="1">
    <citation type="submission" date="2022-04" db="EMBL/GenBank/DDBJ databases">
        <title>Chromosome-level reference genomes for two strains of Caenorhabditis briggsae: an improved platform for comparative genomics.</title>
        <authorList>
            <person name="Stevens L."/>
            <person name="Andersen E."/>
        </authorList>
    </citation>
    <scope>NUCLEOTIDE SEQUENCE [LARGE SCALE GENOMIC DNA]</scope>
    <source>
        <strain evidence="6">VX34</strain>
        <tissue evidence="6">Whole-organism</tissue>
    </source>
</reference>
<feature type="region of interest" description="Disordered" evidence="4">
    <location>
        <begin position="341"/>
        <end position="378"/>
    </location>
</feature>
<evidence type="ECO:0000313" key="6">
    <source>
        <dbReference type="EMBL" id="UMM37468.1"/>
    </source>
</evidence>
<feature type="compositionally biased region" description="Polar residues" evidence="4">
    <location>
        <begin position="342"/>
        <end position="360"/>
    </location>
</feature>
<evidence type="ECO:0000259" key="5">
    <source>
        <dbReference type="PROSITE" id="PS51843"/>
    </source>
</evidence>
<keyword evidence="7" id="KW-1185">Reference proteome</keyword>
<dbReference type="PANTHER" id="PTHR46587:SF5">
    <property type="entry name" value="NUCLEAR HORMONE RECEPTOR FAMILY"/>
    <property type="match status" value="1"/>
</dbReference>
<proteinExistence type="predicted"/>
<protein>
    <recommendedName>
        <fullName evidence="5">NR LBD domain-containing protein</fullName>
    </recommendedName>
</protein>
<keyword evidence="2" id="KW-0804">Transcription</keyword>
<dbReference type="SMART" id="SM00430">
    <property type="entry name" value="HOLI"/>
    <property type="match status" value="1"/>
</dbReference>